<dbReference type="Gene3D" id="3.40.50.1820">
    <property type="entry name" value="alpha/beta hydrolase"/>
    <property type="match status" value="1"/>
</dbReference>
<protein>
    <recommendedName>
        <fullName evidence="2">Serine aminopeptidase S33 domain-containing protein</fullName>
    </recommendedName>
</protein>
<evidence type="ECO:0000313" key="1">
    <source>
        <dbReference type="EMBL" id="CAE0058914.1"/>
    </source>
</evidence>
<dbReference type="InterPro" id="IPR029058">
    <property type="entry name" value="AB_hydrolase_fold"/>
</dbReference>
<gene>
    <name evidence="1" type="ORF">RMAR00112_LOCUS26979</name>
</gene>
<dbReference type="SUPFAM" id="SSF53474">
    <property type="entry name" value="alpha/beta-Hydrolases"/>
    <property type="match status" value="1"/>
</dbReference>
<proteinExistence type="predicted"/>
<evidence type="ECO:0008006" key="2">
    <source>
        <dbReference type="Google" id="ProtNLM"/>
    </source>
</evidence>
<dbReference type="AlphaFoldDB" id="A0A7S3A516"/>
<accession>A0A7S3A516</accession>
<organism evidence="1">
    <name type="scientific">Rhodosorus marinus</name>
    <dbReference type="NCBI Taxonomy" id="101924"/>
    <lineage>
        <taxon>Eukaryota</taxon>
        <taxon>Rhodophyta</taxon>
        <taxon>Stylonematophyceae</taxon>
        <taxon>Stylonematales</taxon>
        <taxon>Stylonemataceae</taxon>
        <taxon>Rhodosorus</taxon>
    </lineage>
</organism>
<name>A0A7S3A516_9RHOD</name>
<reference evidence="1" key="1">
    <citation type="submission" date="2021-01" db="EMBL/GenBank/DDBJ databases">
        <authorList>
            <person name="Corre E."/>
            <person name="Pelletier E."/>
            <person name="Niang G."/>
            <person name="Scheremetjew M."/>
            <person name="Finn R."/>
            <person name="Kale V."/>
            <person name="Holt S."/>
            <person name="Cochrane G."/>
            <person name="Meng A."/>
            <person name="Brown T."/>
            <person name="Cohen L."/>
        </authorList>
    </citation>
    <scope>NUCLEOTIDE SEQUENCE</scope>
    <source>
        <strain evidence="1">CCMP 769</strain>
    </source>
</reference>
<dbReference type="EMBL" id="HBHW01035074">
    <property type="protein sequence ID" value="CAE0058914.1"/>
    <property type="molecule type" value="Transcribed_RNA"/>
</dbReference>
<sequence length="155" mass="17160">MVDLPGFGETISNNRGVGPLVPSFAVSKLLREILSESPHQRLLFCARGWGSKVVMDVLRREESLREKTVGAILIAPYMKADQIPESAKSLKILLIWAGKDPVVPSGYCSVLQNIFSNASVHVMSNLKSHTPETDRPLEFDSQVLKWLSIDSFGDH</sequence>